<keyword evidence="2" id="KW-0547">Nucleotide-binding</keyword>
<evidence type="ECO:0000313" key="7">
    <source>
        <dbReference type="Proteomes" id="UP000198287"/>
    </source>
</evidence>
<keyword evidence="7" id="KW-1185">Reference proteome</keyword>
<dbReference type="PANTHER" id="PTHR24416:SF600">
    <property type="entry name" value="PDGF- AND VEGF-RECEPTOR RELATED, ISOFORM J"/>
    <property type="match status" value="1"/>
</dbReference>
<evidence type="ECO:0000256" key="2">
    <source>
        <dbReference type="PROSITE-ProRule" id="PRU10141"/>
    </source>
</evidence>
<keyword evidence="2" id="KW-0067">ATP-binding</keyword>
<keyword evidence="3" id="KW-0812">Transmembrane</keyword>
<dbReference type="PROSITE" id="PS00107">
    <property type="entry name" value="PROTEIN_KINASE_ATP"/>
    <property type="match status" value="1"/>
</dbReference>
<dbReference type="Proteomes" id="UP000198287">
    <property type="component" value="Unassembled WGS sequence"/>
</dbReference>
<keyword evidence="3" id="KW-1133">Transmembrane helix</keyword>
<dbReference type="InterPro" id="IPR011009">
    <property type="entry name" value="Kinase-like_dom_sf"/>
</dbReference>
<dbReference type="GO" id="GO:0007169">
    <property type="term" value="P:cell surface receptor protein tyrosine kinase signaling pathway"/>
    <property type="evidence" value="ECO:0007669"/>
    <property type="project" value="TreeGrafter"/>
</dbReference>
<dbReference type="Gene3D" id="3.30.200.20">
    <property type="entry name" value="Phosphorylase Kinase, domain 1"/>
    <property type="match status" value="1"/>
</dbReference>
<feature type="signal peptide" evidence="4">
    <location>
        <begin position="1"/>
        <end position="17"/>
    </location>
</feature>
<dbReference type="GO" id="GO:0005886">
    <property type="term" value="C:plasma membrane"/>
    <property type="evidence" value="ECO:0007669"/>
    <property type="project" value="TreeGrafter"/>
</dbReference>
<accession>A0A226D347</accession>
<feature type="transmembrane region" description="Helical" evidence="3">
    <location>
        <begin position="62"/>
        <end position="82"/>
    </location>
</feature>
<keyword evidence="6" id="KW-0675">Receptor</keyword>
<evidence type="ECO:0000256" key="1">
    <source>
        <dbReference type="ARBA" id="ARBA00004167"/>
    </source>
</evidence>
<dbReference type="EMBL" id="LNIX01000038">
    <property type="protein sequence ID" value="OXA39583.1"/>
    <property type="molecule type" value="Genomic_DNA"/>
</dbReference>
<dbReference type="OrthoDB" id="6077854at2759"/>
<sequence>MTLILIIITIMYDKSSAITLSWLSHSLCDDSRITISIMGLNYKNLILQPCMGLFLRGAVKAAAVVEVGVSLVMIIMATVDYANHLEIVWSKKDSNVSQFCVGYMLSWIFCYFYRLVTIGLAIRLLMIVSKRDRKALKWWLVQSAFLYIIWFCCFIINAHHGLFYTRVSFVTLILLAIYKLYFFWTVVSFNIEIGRNGSIDPALRVLSDEDLDDFFSSNQANRHQRYNKTFEISFNDLAFDTNPPLGSGAFGIVYKASLTRRHVDSVSTQIVALKTVLPSPDVTFLKSLLRELQVLNFIGSHENIVNLVGACTSEVKRRKLYFVMEYCAYGSIKSYLRKNREAFINKEACDLINRDYISWESPKTITIQDLITWAFETANGMEYIAGKHECLPIRGEICPTAFIQRLKNGEIKPDQPTLMTNEIYEELCKCWVMNPKSRPSFTELKLFFAKQILRSISNTDVLPRATARIDPNMTAQPYLIVGDAAIHI</sequence>
<dbReference type="SUPFAM" id="SSF56112">
    <property type="entry name" value="Protein kinase-like (PK-like)"/>
    <property type="match status" value="1"/>
</dbReference>
<dbReference type="AlphaFoldDB" id="A0A226D347"/>
<evidence type="ECO:0000256" key="4">
    <source>
        <dbReference type="SAM" id="SignalP"/>
    </source>
</evidence>
<feature type="transmembrane region" description="Helical" evidence="3">
    <location>
        <begin position="138"/>
        <end position="157"/>
    </location>
</feature>
<organism evidence="6 7">
    <name type="scientific">Folsomia candida</name>
    <name type="common">Springtail</name>
    <dbReference type="NCBI Taxonomy" id="158441"/>
    <lineage>
        <taxon>Eukaryota</taxon>
        <taxon>Metazoa</taxon>
        <taxon>Ecdysozoa</taxon>
        <taxon>Arthropoda</taxon>
        <taxon>Hexapoda</taxon>
        <taxon>Collembola</taxon>
        <taxon>Entomobryomorpha</taxon>
        <taxon>Isotomoidea</taxon>
        <taxon>Isotomidae</taxon>
        <taxon>Proisotominae</taxon>
        <taxon>Folsomia</taxon>
    </lineage>
</organism>
<protein>
    <submittedName>
        <fullName evidence="6">Vascular endothelial growth factor receptor 3</fullName>
    </submittedName>
</protein>
<feature type="chain" id="PRO_5012036466" evidence="4">
    <location>
        <begin position="18"/>
        <end position="488"/>
    </location>
</feature>
<dbReference type="PANTHER" id="PTHR24416">
    <property type="entry name" value="TYROSINE-PROTEIN KINASE RECEPTOR"/>
    <property type="match status" value="1"/>
</dbReference>
<dbReference type="InterPro" id="IPR000719">
    <property type="entry name" value="Prot_kinase_dom"/>
</dbReference>
<keyword evidence="4" id="KW-0732">Signal</keyword>
<feature type="binding site" evidence="2">
    <location>
        <position position="274"/>
    </location>
    <ligand>
        <name>ATP</name>
        <dbReference type="ChEBI" id="CHEBI:30616"/>
    </ligand>
</feature>
<dbReference type="GO" id="GO:0005524">
    <property type="term" value="F:ATP binding"/>
    <property type="evidence" value="ECO:0007669"/>
    <property type="project" value="UniProtKB-UniRule"/>
</dbReference>
<feature type="transmembrane region" description="Helical" evidence="3">
    <location>
        <begin position="102"/>
        <end position="126"/>
    </location>
</feature>
<dbReference type="InterPro" id="IPR001245">
    <property type="entry name" value="Ser-Thr/Tyr_kinase_cat_dom"/>
</dbReference>
<dbReference type="InterPro" id="IPR017441">
    <property type="entry name" value="Protein_kinase_ATP_BS"/>
</dbReference>
<dbReference type="PROSITE" id="PS50011">
    <property type="entry name" value="PROTEIN_KINASE_DOM"/>
    <property type="match status" value="1"/>
</dbReference>
<comment type="subcellular location">
    <subcellularLocation>
        <location evidence="1">Membrane</location>
        <topology evidence="1">Single-pass membrane protein</topology>
    </subcellularLocation>
</comment>
<feature type="transmembrane region" description="Helical" evidence="3">
    <location>
        <begin position="163"/>
        <end position="187"/>
    </location>
</feature>
<proteinExistence type="predicted"/>
<gene>
    <name evidence="6" type="ORF">Fcan01_25751</name>
</gene>
<dbReference type="GO" id="GO:0043235">
    <property type="term" value="C:receptor complex"/>
    <property type="evidence" value="ECO:0007669"/>
    <property type="project" value="TreeGrafter"/>
</dbReference>
<reference evidence="6 7" key="1">
    <citation type="submission" date="2015-12" db="EMBL/GenBank/DDBJ databases">
        <title>The genome of Folsomia candida.</title>
        <authorList>
            <person name="Faddeeva A."/>
            <person name="Derks M.F."/>
            <person name="Anvar Y."/>
            <person name="Smit S."/>
            <person name="Van Straalen N."/>
            <person name="Roelofs D."/>
        </authorList>
    </citation>
    <scope>NUCLEOTIDE SEQUENCE [LARGE SCALE GENOMIC DNA]</scope>
    <source>
        <strain evidence="6 7">VU population</strain>
        <tissue evidence="6">Whole body</tissue>
    </source>
</reference>
<comment type="caution">
    <text evidence="6">The sequence shown here is derived from an EMBL/GenBank/DDBJ whole genome shotgun (WGS) entry which is preliminary data.</text>
</comment>
<dbReference type="InterPro" id="IPR050122">
    <property type="entry name" value="RTK"/>
</dbReference>
<dbReference type="Pfam" id="PF07714">
    <property type="entry name" value="PK_Tyr_Ser-Thr"/>
    <property type="match status" value="1"/>
</dbReference>
<evidence type="ECO:0000259" key="5">
    <source>
        <dbReference type="PROSITE" id="PS50011"/>
    </source>
</evidence>
<name>A0A226D347_FOLCA</name>
<feature type="domain" description="Protein kinase" evidence="5">
    <location>
        <begin position="239"/>
        <end position="488"/>
    </location>
</feature>
<evidence type="ECO:0000313" key="6">
    <source>
        <dbReference type="EMBL" id="OXA39583.1"/>
    </source>
</evidence>
<keyword evidence="3" id="KW-0472">Membrane</keyword>
<dbReference type="GO" id="GO:0004714">
    <property type="term" value="F:transmembrane receptor protein tyrosine kinase activity"/>
    <property type="evidence" value="ECO:0007669"/>
    <property type="project" value="TreeGrafter"/>
</dbReference>
<evidence type="ECO:0000256" key="3">
    <source>
        <dbReference type="SAM" id="Phobius"/>
    </source>
</evidence>